<gene>
    <name evidence="1" type="ORF">LTR24_006008</name>
</gene>
<reference evidence="1 2" key="1">
    <citation type="submission" date="2023-08" db="EMBL/GenBank/DDBJ databases">
        <title>Black Yeasts Isolated from many extreme environments.</title>
        <authorList>
            <person name="Coleine C."/>
            <person name="Stajich J.E."/>
            <person name="Selbmann L."/>
        </authorList>
    </citation>
    <scope>NUCLEOTIDE SEQUENCE [LARGE SCALE GENOMIC DNA]</scope>
    <source>
        <strain evidence="1 2">CCFEE 5885</strain>
    </source>
</reference>
<comment type="caution">
    <text evidence="1">The sequence shown here is derived from an EMBL/GenBank/DDBJ whole genome shotgun (WGS) entry which is preliminary data.</text>
</comment>
<name>A0ABR0K7C8_9EURO</name>
<evidence type="ECO:0000313" key="1">
    <source>
        <dbReference type="EMBL" id="KAK5089640.1"/>
    </source>
</evidence>
<proteinExistence type="predicted"/>
<dbReference type="Proteomes" id="UP001345013">
    <property type="component" value="Unassembled WGS sequence"/>
</dbReference>
<dbReference type="EMBL" id="JAVRRG010000073">
    <property type="protein sequence ID" value="KAK5089640.1"/>
    <property type="molecule type" value="Genomic_DNA"/>
</dbReference>
<organism evidence="1 2">
    <name type="scientific">Lithohypha guttulata</name>
    <dbReference type="NCBI Taxonomy" id="1690604"/>
    <lineage>
        <taxon>Eukaryota</taxon>
        <taxon>Fungi</taxon>
        <taxon>Dikarya</taxon>
        <taxon>Ascomycota</taxon>
        <taxon>Pezizomycotina</taxon>
        <taxon>Eurotiomycetes</taxon>
        <taxon>Chaetothyriomycetidae</taxon>
        <taxon>Chaetothyriales</taxon>
        <taxon>Trichomeriaceae</taxon>
        <taxon>Lithohypha</taxon>
    </lineage>
</organism>
<keyword evidence="2" id="KW-1185">Reference proteome</keyword>
<sequence length="437" mass="49319">MSLLIQHDPILVKSDKLGRIKGEIETTISEFTNTIHFAYACVSLCDDPLDSVLEAQLIQAIEHILSYMPTIIAEPPGGFADPDYRQTCNAAQALTYLQPRMNGRVADRLAILGNLCNYPLRLDTNMVENLGYGFSICAFALSVCNGDLSLTKAENPTSGPVLGFAWGPQSNFRLSELKHFEDDDDVESILTDLETTKREVKDENDLGDPALSIWQVLKRLLREGLFDLADIIWCRTSKRYFGTERDQARGSPATPASLSDVLDFRTGKLIFHDSTWVRNEDDFRAFFQPSTPDDSDPRSIAYRESTRRWEYNRWFWTMLRRHGLPLTKLVNHDRKGENHANEKPSATFEVGPGNQALDADVKADGVPGSGYVFHPATALDDHLVQTQRRNAPTFWLVELGADRDADTGHRVLRGTGEMCRGYYRLPKDMVPEPFVFR</sequence>
<evidence type="ECO:0000313" key="2">
    <source>
        <dbReference type="Proteomes" id="UP001345013"/>
    </source>
</evidence>
<accession>A0ABR0K7C8</accession>
<protein>
    <submittedName>
        <fullName evidence="1">Uncharacterized protein</fullName>
    </submittedName>
</protein>